<feature type="compositionally biased region" description="Gly residues" evidence="1">
    <location>
        <begin position="1031"/>
        <end position="1040"/>
    </location>
</feature>
<feature type="compositionally biased region" description="Basic residues" evidence="1">
    <location>
        <begin position="316"/>
        <end position="336"/>
    </location>
</feature>
<feature type="non-terminal residue" evidence="2">
    <location>
        <position position="1"/>
    </location>
</feature>
<feature type="region of interest" description="Disordered" evidence="1">
    <location>
        <begin position="433"/>
        <end position="469"/>
    </location>
</feature>
<feature type="compositionally biased region" description="Basic residues" evidence="1">
    <location>
        <begin position="911"/>
        <end position="934"/>
    </location>
</feature>
<feature type="region of interest" description="Disordered" evidence="1">
    <location>
        <begin position="307"/>
        <end position="359"/>
    </location>
</feature>
<evidence type="ECO:0000313" key="3">
    <source>
        <dbReference type="Proteomes" id="UP001054857"/>
    </source>
</evidence>
<feature type="compositionally biased region" description="Gly residues" evidence="1">
    <location>
        <begin position="453"/>
        <end position="466"/>
    </location>
</feature>
<sequence length="1054" mass="106016">MAILNNLCKSIGRGMEASESGALLLGGPFGDERNMFVLKPFTTKAYKQKIKAKVRGEETSISPEYILQQARMTHGRNMLGICTAADLRQRAVPASMIRLQAENYACQVPQPSFSGYSTSSGFGSEHRHDPLDMLGEDSGRRRRRDTTAAFAAAAAPATSSSIAGAATIVPATAAEVASVAAATTEASTGKAFGDACKQQDGQEASGEPLAGSVAGGSSNPGREGSSAGDSSGSDGSSRDTGAVSAAAVDTGLLVLGQEEEGAEAEQQQAAGEEDCRAHAAAIAAAAAAATAVATADGSFPLLSLHHEDHHQQQQHPHPHPHSHSHHTHSHQPHSHQPHPQPHPDAGAARPPQPPPASSIPAAVQLEHGSAADAATLPDSCFARPSIALSAVGVATPGIAVAEAGAPAPAPAPAPGGEGCRVDTLLTQLRQFQRGPPAPSYLTGGMERRTTTSTGGGGRGSSTGGGAMTIDLPPALLLHQQQLQQQQQSAGHAVLSVCPGVKEPFSQHPSLVSSHASALGGLSSAPTANRATWDMRSPASTLTGTPSGGVYGMGGGGGVTVHGNGSGSGGGRGVSGEHLVRRGRTHGPSGSLTGMLAAPSYDAAAAAARYGNPGVVIMLGGPAGVSSSGDDTADGTFRPIACSGAGGAVGSGGGANRGGRTRRSASTGADFPLYGARFNGSSGDGGESQGVSHASAHATRAADRAPRNHRRQPPRQPAEQNSGSPCPSSNGQASASAARLPPHAAASAAFGGTPTGASAMRASAAGVVTEAGRIVEVSSIGRTRLQGNYSADLTSRVIAHANSGGDHSGLLLPAATLTADGYVPLPTPPPPPPAPAAQLLPELPCACTTAATPTATSALASPPSPAAIALFRAITRVDPVGHSALDYLGPVSEGPATSRALRGPPYAPRLLPPHHQRHHQHRNHHRHQHHQHQHQHGLTSYHSVPTAAMAAEAERSPAAARGVRASSSQVELCSHPTKLPKISSALAAGSTSFPGPRSSLLGHSSSNNNTSSLLGHKPQHGQHRDETPNSTQGGGGGGGHHAGNLVGHVHGIGMG</sequence>
<feature type="compositionally biased region" description="Gly residues" evidence="1">
    <location>
        <begin position="643"/>
        <end position="656"/>
    </location>
</feature>
<keyword evidence="3" id="KW-1185">Reference proteome</keyword>
<feature type="compositionally biased region" description="Low complexity" evidence="1">
    <location>
        <begin position="732"/>
        <end position="748"/>
    </location>
</feature>
<feature type="compositionally biased region" description="Gly residues" evidence="1">
    <location>
        <begin position="545"/>
        <end position="573"/>
    </location>
</feature>
<comment type="caution">
    <text evidence="2">The sequence shown here is derived from an EMBL/GenBank/DDBJ whole genome shotgun (WGS) entry which is preliminary data.</text>
</comment>
<feature type="region of interest" description="Disordered" evidence="1">
    <location>
        <begin position="188"/>
        <end position="242"/>
    </location>
</feature>
<proteinExistence type="predicted"/>
<dbReference type="EMBL" id="BMAR01000069">
    <property type="protein sequence ID" value="GFR52688.1"/>
    <property type="molecule type" value="Genomic_DNA"/>
</dbReference>
<reference evidence="2 3" key="1">
    <citation type="journal article" date="2021" name="Sci. Rep.">
        <title>Genome sequencing of the multicellular alga Astrephomene provides insights into convergent evolution of germ-soma differentiation.</title>
        <authorList>
            <person name="Yamashita S."/>
            <person name="Yamamoto K."/>
            <person name="Matsuzaki R."/>
            <person name="Suzuki S."/>
            <person name="Yamaguchi H."/>
            <person name="Hirooka S."/>
            <person name="Minakuchi Y."/>
            <person name="Miyagishima S."/>
            <person name="Kawachi M."/>
            <person name="Toyoda A."/>
            <person name="Nozaki H."/>
        </authorList>
    </citation>
    <scope>NUCLEOTIDE SEQUENCE [LARGE SCALE GENOMIC DNA]</scope>
    <source>
        <strain evidence="2 3">NIES-4017</strain>
    </source>
</reference>
<feature type="region of interest" description="Disordered" evidence="1">
    <location>
        <begin position="117"/>
        <end position="153"/>
    </location>
</feature>
<dbReference type="AlphaFoldDB" id="A0AAD3E540"/>
<accession>A0AAD3E540</accession>
<evidence type="ECO:0000313" key="2">
    <source>
        <dbReference type="EMBL" id="GFR52688.1"/>
    </source>
</evidence>
<organism evidence="2 3">
    <name type="scientific">Astrephomene gubernaculifera</name>
    <dbReference type="NCBI Taxonomy" id="47775"/>
    <lineage>
        <taxon>Eukaryota</taxon>
        <taxon>Viridiplantae</taxon>
        <taxon>Chlorophyta</taxon>
        <taxon>core chlorophytes</taxon>
        <taxon>Chlorophyceae</taxon>
        <taxon>CS clade</taxon>
        <taxon>Chlamydomonadales</taxon>
        <taxon>Astrephomenaceae</taxon>
        <taxon>Astrephomene</taxon>
    </lineage>
</organism>
<feature type="compositionally biased region" description="Low complexity" evidence="1">
    <location>
        <begin position="997"/>
        <end position="1015"/>
    </location>
</feature>
<protein>
    <submittedName>
        <fullName evidence="2">Uncharacterized protein</fullName>
    </submittedName>
</protein>
<feature type="region of interest" description="Disordered" evidence="1">
    <location>
        <begin position="890"/>
        <end position="939"/>
    </location>
</feature>
<feature type="compositionally biased region" description="Polar residues" evidence="1">
    <location>
        <begin position="718"/>
        <end position="731"/>
    </location>
</feature>
<gene>
    <name evidence="2" type="ORF">Agub_g15314</name>
</gene>
<name>A0AAD3E540_9CHLO</name>
<dbReference type="Proteomes" id="UP001054857">
    <property type="component" value="Unassembled WGS sequence"/>
</dbReference>
<evidence type="ECO:0000256" key="1">
    <source>
        <dbReference type="SAM" id="MobiDB-lite"/>
    </source>
</evidence>
<feature type="region of interest" description="Disordered" evidence="1">
    <location>
        <begin position="536"/>
        <end position="592"/>
    </location>
</feature>
<feature type="compositionally biased region" description="Low complexity" evidence="1">
    <location>
        <begin position="224"/>
        <end position="235"/>
    </location>
</feature>
<feature type="region of interest" description="Disordered" evidence="1">
    <location>
        <begin position="642"/>
        <end position="748"/>
    </location>
</feature>
<feature type="region of interest" description="Disordered" evidence="1">
    <location>
        <begin position="987"/>
        <end position="1054"/>
    </location>
</feature>